<keyword evidence="9" id="KW-1185">Reference proteome</keyword>
<evidence type="ECO:0000256" key="5">
    <source>
        <dbReference type="SAM" id="SignalP"/>
    </source>
</evidence>
<sequence>MHEVFVRSTRRSTRKIGFLVTSSLVMAASLAAGTAHAQEAAKAAADATADKAAAEEPNVPSIIVTGIRGSLSNALNTKRNSQVIVDSISAQDIGALPDRTVSEALQRVPGITIQRTGDVNTLEGSDPGRVPAEGGGVFIRGLSWTRSEINGHDVFSANSGRGLSFEDVSPDLMGAVDVYKTPSADMVEGGIAGIVDLRTRKPLDSKNFIAVSGDWNYADKRKEGFFSGNAVISHRWDTPGGTEIGLQLSASTGKTGNRTDAVQTGSISTTTLTSAQSGLPAGTTVALPSGLGYRSVEWTQVRHSYDAVLQVKPSSSLLFTFEGMIAKVTPRDTENAVQINDQYGGFNLDPSFTFTGPNHTLATGTLTNAQLVYDTRVGQQDKVTREFYGSMFWTPTDHLTVSVDVDHVNSHASVYSMTAFDGFGLNGNRPTVAFDLTGKTPSLKFTENGLSLSDPANYFWYAAMQHNENNRASSWAERADVTYTLDEGSFFKAFKVGLRNTAKDLVTQSTNYNWGLLSTAYWGGGTPVYLNQDPGNVGLPGQTSQLKFGSFMGGNVSVPGGWFPSVGLLDKGAANAYKYLVTTQGGNGGWSPLTDDAFNGSAGSNNAYGTNTQTEKTLAGYAMARFGDEGGLLGRFDGNIGVRVIRTRTTAVGAIFLPTLSSGSSNSQTASNCIAQHGADACAALVAAATFVGDGSKTPVDARNSYTDVLPTFNSRFYLNDKTILRFAVGKAIYRPSFTDLQANQTYNFSFQTDGYTPAVTAPRTLTGGNPYLKPIRAWNFDASFEYYFGKANAVTFAAFYKDVTNYISPQASTVTLTRNGVTQDFQVNIPVNGGHGTIKGFEAGYTMFFDSLPGALSGLGFNGNYTFIQSTGGRNPSNPQLSPGSLLPGNLPMQGLSKHSFNAALLYEKYGVSARLAYNWRSEYLANANGANVNQPVWNEAYGQLDGSFIVDVNSHLKVGVQAQNLLKAKTYIDVGPASLHPRYAWEETDRHVAFLVRAKF</sequence>
<keyword evidence="2 4" id="KW-0472">Membrane</keyword>
<dbReference type="NCBIfam" id="TIGR01782">
    <property type="entry name" value="TonB-Xanth-Caul"/>
    <property type="match status" value="1"/>
</dbReference>
<evidence type="ECO:0000256" key="1">
    <source>
        <dbReference type="ARBA" id="ARBA00004442"/>
    </source>
</evidence>
<dbReference type="PANTHER" id="PTHR40980">
    <property type="entry name" value="PLUG DOMAIN-CONTAINING PROTEIN"/>
    <property type="match status" value="1"/>
</dbReference>
<dbReference type="Pfam" id="PF07715">
    <property type="entry name" value="Plug"/>
    <property type="match status" value="1"/>
</dbReference>
<dbReference type="InterPro" id="IPR037066">
    <property type="entry name" value="Plug_dom_sf"/>
</dbReference>
<reference evidence="9" key="1">
    <citation type="journal article" date="2019" name="Int. J. Syst. Evol. Microbiol.">
        <title>The Global Catalogue of Microorganisms (GCM) 10K type strain sequencing project: providing services to taxonomists for standard genome sequencing and annotation.</title>
        <authorList>
            <consortium name="The Broad Institute Genomics Platform"/>
            <consortium name="The Broad Institute Genome Sequencing Center for Infectious Disease"/>
            <person name="Wu L."/>
            <person name="Ma J."/>
        </authorList>
    </citation>
    <scope>NUCLEOTIDE SEQUENCE [LARGE SCALE GENOMIC DNA]</scope>
    <source>
        <strain evidence="9">KCTC 42224</strain>
    </source>
</reference>
<dbReference type="InterPro" id="IPR010104">
    <property type="entry name" value="TonB_rcpt_bac"/>
</dbReference>
<dbReference type="Pfam" id="PF00593">
    <property type="entry name" value="TonB_dep_Rec_b-barrel"/>
    <property type="match status" value="1"/>
</dbReference>
<comment type="caution">
    <text evidence="8">The sequence shown here is derived from an EMBL/GenBank/DDBJ whole genome shotgun (WGS) entry which is preliminary data.</text>
</comment>
<comment type="subcellular location">
    <subcellularLocation>
        <location evidence="1 4">Cell outer membrane</location>
    </subcellularLocation>
</comment>
<dbReference type="RefSeq" id="WP_191324448.1">
    <property type="nucleotide sequence ID" value="NZ_BMZP01000009.1"/>
</dbReference>
<evidence type="ECO:0000313" key="8">
    <source>
        <dbReference type="EMBL" id="MFC3669944.1"/>
    </source>
</evidence>
<evidence type="ECO:0000256" key="2">
    <source>
        <dbReference type="ARBA" id="ARBA00023136"/>
    </source>
</evidence>
<dbReference type="Proteomes" id="UP001595683">
    <property type="component" value="Unassembled WGS sequence"/>
</dbReference>
<dbReference type="Gene3D" id="2.40.170.20">
    <property type="entry name" value="TonB-dependent receptor, beta-barrel domain"/>
    <property type="match status" value="1"/>
</dbReference>
<feature type="domain" description="TonB-dependent receptor-like beta-barrel" evidence="6">
    <location>
        <begin position="424"/>
        <end position="967"/>
    </location>
</feature>
<dbReference type="SUPFAM" id="SSF56935">
    <property type="entry name" value="Porins"/>
    <property type="match status" value="1"/>
</dbReference>
<feature type="domain" description="TonB-dependent receptor plug" evidence="7">
    <location>
        <begin position="78"/>
        <end position="193"/>
    </location>
</feature>
<dbReference type="PANTHER" id="PTHR40980:SF3">
    <property type="entry name" value="TONB-DEPENDENT RECEPTOR-LIKE BETA-BARREL DOMAIN-CONTAINING PROTEIN"/>
    <property type="match status" value="1"/>
</dbReference>
<accession>A0ABV7UXP5</accession>
<organism evidence="8 9">
    <name type="scientific">Novosphingobium pokkalii</name>
    <dbReference type="NCBI Taxonomy" id="1770194"/>
    <lineage>
        <taxon>Bacteria</taxon>
        <taxon>Pseudomonadati</taxon>
        <taxon>Pseudomonadota</taxon>
        <taxon>Alphaproteobacteria</taxon>
        <taxon>Sphingomonadales</taxon>
        <taxon>Sphingomonadaceae</taxon>
        <taxon>Novosphingobium</taxon>
    </lineage>
</organism>
<dbReference type="EMBL" id="JBHRYE010000002">
    <property type="protein sequence ID" value="MFC3669944.1"/>
    <property type="molecule type" value="Genomic_DNA"/>
</dbReference>
<evidence type="ECO:0000259" key="6">
    <source>
        <dbReference type="Pfam" id="PF00593"/>
    </source>
</evidence>
<dbReference type="Gene3D" id="2.170.130.10">
    <property type="entry name" value="TonB-dependent receptor, plug domain"/>
    <property type="match status" value="1"/>
</dbReference>
<name>A0ABV7UXP5_9SPHN</name>
<evidence type="ECO:0000313" key="9">
    <source>
        <dbReference type="Proteomes" id="UP001595683"/>
    </source>
</evidence>
<feature type="chain" id="PRO_5046634309" evidence="5">
    <location>
        <begin position="38"/>
        <end position="1002"/>
    </location>
</feature>
<gene>
    <name evidence="8" type="ORF">ACFOOT_00765</name>
</gene>
<keyword evidence="4" id="KW-0798">TonB box</keyword>
<evidence type="ECO:0000259" key="7">
    <source>
        <dbReference type="Pfam" id="PF07715"/>
    </source>
</evidence>
<dbReference type="InterPro" id="IPR036942">
    <property type="entry name" value="Beta-barrel_TonB_sf"/>
</dbReference>
<proteinExistence type="inferred from homology"/>
<keyword evidence="3" id="KW-0998">Cell outer membrane</keyword>
<protein>
    <submittedName>
        <fullName evidence="8">TonB-dependent receptor</fullName>
    </submittedName>
</protein>
<evidence type="ECO:0000256" key="3">
    <source>
        <dbReference type="ARBA" id="ARBA00023237"/>
    </source>
</evidence>
<feature type="signal peptide" evidence="5">
    <location>
        <begin position="1"/>
        <end position="37"/>
    </location>
</feature>
<keyword evidence="8" id="KW-0675">Receptor</keyword>
<comment type="similarity">
    <text evidence="4">Belongs to the TonB-dependent receptor family.</text>
</comment>
<keyword evidence="5" id="KW-0732">Signal</keyword>
<dbReference type="InterPro" id="IPR012910">
    <property type="entry name" value="Plug_dom"/>
</dbReference>
<dbReference type="InterPro" id="IPR000531">
    <property type="entry name" value="Beta-barrel_TonB"/>
</dbReference>
<evidence type="ECO:0000256" key="4">
    <source>
        <dbReference type="RuleBase" id="RU003357"/>
    </source>
</evidence>